<organism evidence="2 3">
    <name type="scientific">Trichostrongylus colubriformis</name>
    <name type="common">Black scour worm</name>
    <dbReference type="NCBI Taxonomy" id="6319"/>
    <lineage>
        <taxon>Eukaryota</taxon>
        <taxon>Metazoa</taxon>
        <taxon>Ecdysozoa</taxon>
        <taxon>Nematoda</taxon>
        <taxon>Chromadorea</taxon>
        <taxon>Rhabditida</taxon>
        <taxon>Rhabditina</taxon>
        <taxon>Rhabditomorpha</taxon>
        <taxon>Strongyloidea</taxon>
        <taxon>Trichostrongylidae</taxon>
        <taxon>Trichostrongylus</taxon>
    </lineage>
</organism>
<feature type="compositionally biased region" description="Acidic residues" evidence="1">
    <location>
        <begin position="227"/>
        <end position="240"/>
    </location>
</feature>
<evidence type="ECO:0000256" key="1">
    <source>
        <dbReference type="SAM" id="MobiDB-lite"/>
    </source>
</evidence>
<evidence type="ECO:0000313" key="3">
    <source>
        <dbReference type="Proteomes" id="UP001331761"/>
    </source>
</evidence>
<comment type="caution">
    <text evidence="2">The sequence shown here is derived from an EMBL/GenBank/DDBJ whole genome shotgun (WGS) entry which is preliminary data.</text>
</comment>
<reference evidence="2 3" key="1">
    <citation type="submission" date="2019-10" db="EMBL/GenBank/DDBJ databases">
        <title>Assembly and Annotation for the nematode Trichostrongylus colubriformis.</title>
        <authorList>
            <person name="Martin J."/>
        </authorList>
    </citation>
    <scope>NUCLEOTIDE SEQUENCE [LARGE SCALE GENOMIC DNA]</scope>
    <source>
        <strain evidence="2">G859</strain>
        <tissue evidence="2">Whole worm</tissue>
    </source>
</reference>
<name>A0AAN8F3I8_TRICO</name>
<accession>A0AAN8F3I8</accession>
<gene>
    <name evidence="2" type="ORF">GCK32_016190</name>
</gene>
<evidence type="ECO:0000313" key="2">
    <source>
        <dbReference type="EMBL" id="KAK5968544.1"/>
    </source>
</evidence>
<feature type="non-terminal residue" evidence="2">
    <location>
        <position position="246"/>
    </location>
</feature>
<proteinExistence type="predicted"/>
<sequence>MAHRPNQHSPPQDYYDPNRNREIGSIVSLLQSHSPPSSDPYASMKFSPPNFDSSLNVGGPASMLPKLGPPAVPPLQLNHYQSGSLSQQLAAPSMQPLPPVMSPPAMYIDTKHTYLQTPPEQNFMVSPGVTYTSCQASTTTCVKVESPVSIQMTRTPSSGSLGDMMMPSVPVSPTTNGTTTKEELLRLLVNMSPGQVERLKGNSRPGTVVRARPSAVATRVPRNEVWPQDDDSDDEDDLATDEPRRR</sequence>
<feature type="region of interest" description="Disordered" evidence="1">
    <location>
        <begin position="196"/>
        <end position="246"/>
    </location>
</feature>
<dbReference type="AlphaFoldDB" id="A0AAN8F3I8"/>
<dbReference type="EMBL" id="WIXE01021258">
    <property type="protein sequence ID" value="KAK5968544.1"/>
    <property type="molecule type" value="Genomic_DNA"/>
</dbReference>
<protein>
    <submittedName>
        <fullName evidence="2">BHLH domain-containing protein</fullName>
    </submittedName>
</protein>
<keyword evidence="3" id="KW-1185">Reference proteome</keyword>
<dbReference type="Proteomes" id="UP001331761">
    <property type="component" value="Unassembled WGS sequence"/>
</dbReference>
<feature type="region of interest" description="Disordered" evidence="1">
    <location>
        <begin position="1"/>
        <end position="57"/>
    </location>
</feature>